<dbReference type="UCSC" id="RGD:1562318">
    <property type="organism name" value="rat"/>
</dbReference>
<dbReference type="Proteomes" id="UP000002494">
    <property type="component" value="Chromosome 13"/>
</dbReference>
<dbReference type="HOGENOM" id="CLU_1255632_0_0_1"/>
<proteinExistence type="evidence at transcript level"/>
<protein>
    <submittedName>
        <fullName evidence="1">Da2-20</fullName>
    </submittedName>
</protein>
<reference evidence="1" key="1">
    <citation type="submission" date="2003-06" db="EMBL/GenBank/DDBJ databases">
        <title>Liver regeneration after PH.</title>
        <authorList>
            <person name="Xu C.S."/>
            <person name="Li W.Q."/>
            <person name="Li Y.C."/>
            <person name="Chang C.F."/>
            <person name="Zhao L.F."/>
            <person name="Ma H."/>
            <person name="Wang L."/>
            <person name="Wang S.F."/>
            <person name="Han H.P."/>
            <person name="Wang G.P."/>
            <person name="Chai L.Q."/>
            <person name="Yuan J.Y."/>
            <person name="Yang K.J."/>
            <person name="Yan H.M."/>
            <person name="Shi J.B."/>
            <person name="Rahman S."/>
            <person name="Wang Q.N."/>
            <person name="Zhang J.B."/>
        </authorList>
    </citation>
    <scope>NUCLEOTIDE SEQUENCE</scope>
</reference>
<dbReference type="AlphaFoldDB" id="A6JGW6"/>
<evidence type="ECO:0000313" key="1">
    <source>
        <dbReference type="EMBL" id="AAP92656.1"/>
    </source>
</evidence>
<reference evidence="2 3" key="2">
    <citation type="journal article" date="2004" name="Nature">
        <title>Genome sequence of the Brown Norway rat yields insights into mammalian evolution.</title>
        <authorList>
            <consortium name="Rat Genome Sequencing Project Consortium"/>
            <person name="Gibbs R.A."/>
            <person name="Weinstock G.M."/>
            <person name="Metzker M.L."/>
            <person name="Muzny D.M."/>
            <person name="Sodergren E.J."/>
            <person name="Scherer S."/>
            <person name="Scott G."/>
            <person name="Steffen D."/>
            <person name="Worley K.C."/>
            <person name="Burch P.E."/>
            <person name="Okwuonu G."/>
            <person name="Hines S."/>
            <person name="Lewis L."/>
            <person name="Deramo C."/>
            <person name="Delgado O."/>
            <person name="Dugan-Rocha S."/>
            <person name="Miner G."/>
            <person name="Morgan M."/>
            <person name="Hawes A."/>
            <person name="Gill R."/>
            <person name="Holt R.A."/>
            <person name="Adams M.D."/>
            <person name="Amanatides P.G."/>
            <person name="Baden-Tillson H."/>
            <person name="Barnstead M."/>
            <person name="Chin S."/>
            <person name="Evans C.A."/>
            <person name="Ferriera S."/>
            <person name="Fosler C."/>
            <person name="Glodek A."/>
            <person name="Gu Z."/>
            <person name="Jennings D."/>
            <person name="Kraft C.L."/>
            <person name="Nguyen T."/>
            <person name="Pfannkoch C.M."/>
            <person name="Sitter C."/>
            <person name="Sutton G.G."/>
            <person name="Venter J.C."/>
            <person name="Woodage T."/>
            <person name="Smith D."/>
            <person name="Lee H.-M."/>
            <person name="Gustafson E."/>
            <person name="Cahill P."/>
            <person name="Kana A."/>
            <person name="Doucette-Stamm L."/>
            <person name="Weinstock K."/>
            <person name="Fechtel K."/>
            <person name="Weiss R.B."/>
            <person name="Dunn D.M."/>
            <person name="Green E.D."/>
            <person name="Blakesley R.W."/>
            <person name="Bouffard G.G."/>
            <person name="De Jong P.J."/>
            <person name="Osoegawa K."/>
            <person name="Zhu B."/>
            <person name="Marra M."/>
            <person name="Schein J."/>
            <person name="Bosdet I."/>
            <person name="Fjell C."/>
            <person name="Jones S."/>
            <person name="Krzywinski M."/>
            <person name="Mathewson C."/>
            <person name="Siddiqui A."/>
            <person name="Wye N."/>
            <person name="McPherson J."/>
            <person name="Zhao S."/>
            <person name="Fraser C.M."/>
            <person name="Shetty J."/>
            <person name="Shatsman S."/>
            <person name="Geer K."/>
            <person name="Chen Y."/>
            <person name="Abramzon S."/>
            <person name="Nierman W.C."/>
            <person name="Havlak P.H."/>
            <person name="Chen R."/>
            <person name="Durbin K.J."/>
            <person name="Egan A."/>
            <person name="Ren Y."/>
            <person name="Song X.-Z."/>
            <person name="Li B."/>
            <person name="Liu Y."/>
            <person name="Qin X."/>
            <person name="Cawley S."/>
            <person name="Cooney A.J."/>
            <person name="D'Souza L.M."/>
            <person name="Martin K."/>
            <person name="Wu J.Q."/>
            <person name="Gonzalez-Garay M.L."/>
            <person name="Jackson A.R."/>
            <person name="Kalafus K.J."/>
            <person name="McLeod M.P."/>
            <person name="Milosavljevic A."/>
            <person name="Virk D."/>
            <person name="Volkov A."/>
            <person name="Wheeler D.A."/>
            <person name="Zhang Z."/>
            <person name="Bailey J.A."/>
            <person name="Eichler E.E."/>
            <person name="Tuzun E."/>
            <person name="Birney E."/>
            <person name="Mongin E."/>
            <person name="Ureta-Vidal A."/>
            <person name="Woodwark C."/>
            <person name="Zdobnov E."/>
            <person name="Bork P."/>
            <person name="Suyama M."/>
            <person name="Torrents D."/>
            <person name="Alexandersson M."/>
            <person name="Trask B.J."/>
            <person name="Young J.M."/>
            <person name="Huang H."/>
            <person name="Wang H."/>
            <person name="Xing H."/>
            <person name="Daniels S."/>
            <person name="Gietzen D."/>
            <person name="Schmidt J."/>
            <person name="Stevens K."/>
            <person name="Vitt U."/>
            <person name="Wingrove J."/>
            <person name="Camara F."/>
            <person name="Mar Alba M."/>
            <person name="Abril J.F."/>
            <person name="Guigo R."/>
            <person name="Smit A."/>
            <person name="Dubchak I."/>
            <person name="Rubin E.M."/>
            <person name="Couronne O."/>
            <person name="Poliakov A."/>
            <person name="Huebner N."/>
            <person name="Ganten D."/>
            <person name="Goesele C."/>
            <person name="Hummel O."/>
            <person name="Kreitler T."/>
            <person name="Lee Y.-A."/>
            <person name="Monti J."/>
            <person name="Schulz H."/>
            <person name="Zimdahl H."/>
            <person name="Himmelbauer H."/>
            <person name="Lehrach H."/>
            <person name="Jacob H.J."/>
            <person name="Bromberg S."/>
            <person name="Gullings-Handley J."/>
            <person name="Jensen-Seaman M.I."/>
            <person name="Kwitek A.E."/>
            <person name="Lazar J."/>
            <person name="Pasko D."/>
            <person name="Tonellato P.J."/>
            <person name="Twigger S."/>
            <person name="Ponting C.P."/>
            <person name="Duarte J.M."/>
            <person name="Rice S."/>
            <person name="Goodstadt L."/>
            <person name="Beatson S.A."/>
            <person name="Emes R.D."/>
            <person name="Winter E.E."/>
            <person name="Webber C."/>
            <person name="Brandt P."/>
            <person name="Nyakatura G."/>
            <person name="Adetobi M."/>
            <person name="Chiaromonte F."/>
            <person name="Elnitski L."/>
            <person name="Eswara P."/>
            <person name="Hardison R.C."/>
            <person name="Hou M."/>
            <person name="Kolbe D."/>
            <person name="Makova K."/>
            <person name="Miller W."/>
            <person name="Nekrutenko A."/>
            <person name="Riemer C."/>
            <person name="Schwartz S."/>
            <person name="Taylor J."/>
            <person name="Yang S."/>
            <person name="Zhang Y."/>
            <person name="Lindpaintner K."/>
            <person name="Andrews T.D."/>
            <person name="Caccamo M."/>
            <person name="Clamp M."/>
            <person name="Clarke L."/>
            <person name="Curwen V."/>
            <person name="Durbin R.M."/>
            <person name="Eyras E."/>
            <person name="Searle S.M."/>
            <person name="Cooper G.M."/>
            <person name="Batzoglou S."/>
            <person name="Brudno M."/>
            <person name="Sidow A."/>
            <person name="Stone E.A."/>
            <person name="Payseur B.A."/>
            <person name="Bourque G."/>
            <person name="Lopez-Otin C."/>
            <person name="Puente X.S."/>
            <person name="Chakrabarti K."/>
            <person name="Chatterji S."/>
            <person name="Dewey C."/>
            <person name="Pachter L."/>
            <person name="Bray N."/>
            <person name="Yap V.B."/>
            <person name="Caspi A."/>
            <person name="Tesler G."/>
            <person name="Pevzner P.A."/>
            <person name="Haussler D."/>
            <person name="Roskin K.M."/>
            <person name="Baertsch R."/>
            <person name="Clawson H."/>
            <person name="Furey T.S."/>
            <person name="Hinrichs A.S."/>
            <person name="Karolchik D."/>
            <person name="Kent W.J."/>
            <person name="Rosenbloom K.R."/>
            <person name="Trumbower H."/>
            <person name="Weirauch M."/>
            <person name="Cooper D.N."/>
            <person name="Stenson P.D."/>
            <person name="Ma B."/>
            <person name="Brent M."/>
            <person name="Arumugam M."/>
            <person name="Shteynberg D."/>
            <person name="Copley R.R."/>
            <person name="Taylor M.S."/>
            <person name="Riethman H."/>
            <person name="Mudunuri U."/>
            <person name="Peterson J."/>
            <person name="Guyer M."/>
            <person name="Felsenfeld A."/>
            <person name="Old S."/>
            <person name="Mockrin S."/>
            <person name="Collins F.S."/>
        </authorList>
    </citation>
    <scope>NUCLEOTIDE SEQUENCE [LARGE SCALE GENOMIC DNA]</scope>
    <source>
        <strain evidence="2 3">Brown Norway</strain>
    </source>
</reference>
<keyword evidence="3" id="KW-1185">Reference proteome</keyword>
<dbReference type="Ensembl" id="ENSRNOT00000048200.3">
    <property type="protein sequence ID" value="ENSRNOP00000041255.1"/>
    <property type="gene ID" value="ENSRNOG00000032812.3"/>
</dbReference>
<sequence length="220" mass="24864">MLLQGKDKVLLFSFHLSFGLIYTRRHQVKSIPSRFYPVDESSCSQEREKPWSTDKLQIYFLVSTLSGLTLPVLLISSQDKDELTERIPSLDQQTVRVGQIPAPALGSCSLGPHRFPFPEALGTELLPKKVELTPKELLLNRYPCTVTPVHKILIIEVKLFVSYCKSVGIIDSRTYIWLYVGPGPNTHMKVSHYSEPPTTQKGDLWAIVLGLLRARVGLYE</sequence>
<accession>A6JGW6</accession>
<reference evidence="2" key="3">
    <citation type="submission" date="2025-05" db="UniProtKB">
        <authorList>
            <consortium name="Ensembl"/>
        </authorList>
    </citation>
    <scope>IDENTIFICATION</scope>
    <source>
        <strain evidence="2">Brown Norway</strain>
    </source>
</reference>
<accession>Q7TP04</accession>
<dbReference type="PaxDb" id="10116-ENSRNOP00000041255"/>
<dbReference type="EMBL" id="AY325255">
    <property type="protein sequence ID" value="AAP92656.1"/>
    <property type="molecule type" value="mRNA"/>
</dbReference>
<organism evidence="1">
    <name type="scientific">Rattus norvegicus</name>
    <name type="common">Rat</name>
    <dbReference type="NCBI Taxonomy" id="10116"/>
    <lineage>
        <taxon>Eukaryota</taxon>
        <taxon>Metazoa</taxon>
        <taxon>Chordata</taxon>
        <taxon>Craniata</taxon>
        <taxon>Vertebrata</taxon>
        <taxon>Euteleostomi</taxon>
        <taxon>Mammalia</taxon>
        <taxon>Eutheria</taxon>
        <taxon>Euarchontoglires</taxon>
        <taxon>Glires</taxon>
        <taxon>Rodentia</taxon>
        <taxon>Myomorpha</taxon>
        <taxon>Muroidea</taxon>
        <taxon>Muridae</taxon>
        <taxon>Murinae</taxon>
        <taxon>Rattus</taxon>
    </lineage>
</organism>
<name>A6JGW6_RAT</name>
<evidence type="ECO:0000313" key="2">
    <source>
        <dbReference type="Ensembl" id="ENSRNOP00000041255.1"/>
    </source>
</evidence>
<evidence type="ECO:0000313" key="3">
    <source>
        <dbReference type="Proteomes" id="UP000002494"/>
    </source>
</evidence>